<evidence type="ECO:0000313" key="4">
    <source>
        <dbReference type="EMBL" id="KDM89816.1"/>
    </source>
</evidence>
<dbReference type="SUPFAM" id="SSF56925">
    <property type="entry name" value="OMPA-like"/>
    <property type="match status" value="1"/>
</dbReference>
<accession>A0A066RL32</accession>
<organism evidence="4 5">
    <name type="scientific">Photobacterium galatheae</name>
    <dbReference type="NCBI Taxonomy" id="1654360"/>
    <lineage>
        <taxon>Bacteria</taxon>
        <taxon>Pseudomonadati</taxon>
        <taxon>Pseudomonadota</taxon>
        <taxon>Gammaproteobacteria</taxon>
        <taxon>Vibrionales</taxon>
        <taxon>Vibrionaceae</taxon>
        <taxon>Photobacterium</taxon>
    </lineage>
</organism>
<feature type="signal peptide" evidence="2">
    <location>
        <begin position="1"/>
        <end position="19"/>
    </location>
</feature>
<evidence type="ECO:0000259" key="3">
    <source>
        <dbReference type="Pfam" id="PF13505"/>
    </source>
</evidence>
<keyword evidence="5" id="KW-1185">Reference proteome</keyword>
<proteinExistence type="predicted"/>
<keyword evidence="1 2" id="KW-0732">Signal</keyword>
<evidence type="ECO:0000256" key="1">
    <source>
        <dbReference type="ARBA" id="ARBA00022729"/>
    </source>
</evidence>
<dbReference type="EMBL" id="JMIB01000043">
    <property type="protein sequence ID" value="KDM89816.1"/>
    <property type="molecule type" value="Genomic_DNA"/>
</dbReference>
<feature type="domain" description="Outer membrane protein beta-barrel" evidence="3">
    <location>
        <begin position="7"/>
        <end position="169"/>
    </location>
</feature>
<dbReference type="Proteomes" id="UP000027192">
    <property type="component" value="Unassembled WGS sequence"/>
</dbReference>
<feature type="chain" id="PRO_5001629477" description="Outer membrane protein beta-barrel domain-containing protein" evidence="2">
    <location>
        <begin position="20"/>
        <end position="171"/>
    </location>
</feature>
<dbReference type="AlphaFoldDB" id="A0A066RL32"/>
<dbReference type="RefSeq" id="WP_036756826.1">
    <property type="nucleotide sequence ID" value="NZ_JAGSGC010000018.1"/>
</dbReference>
<comment type="caution">
    <text evidence="4">The sequence shown here is derived from an EMBL/GenBank/DDBJ whole genome shotgun (WGS) entry which is preliminary data.</text>
</comment>
<evidence type="ECO:0000313" key="5">
    <source>
        <dbReference type="Proteomes" id="UP000027192"/>
    </source>
</evidence>
<gene>
    <name evidence="4" type="ORF">EA58_20405</name>
</gene>
<reference evidence="4 5" key="1">
    <citation type="submission" date="2014-04" db="EMBL/GenBank/DDBJ databases">
        <title>Draft genome sequence of Photobacterium halotolerans S2753: a solonamide, ngercheumicin and holomycin producer.</title>
        <authorList>
            <person name="Machado H.R."/>
            <person name="Gram L."/>
        </authorList>
    </citation>
    <scope>NUCLEOTIDE SEQUENCE [LARGE SCALE GENOMIC DNA]</scope>
    <source>
        <strain evidence="4 5">S2753</strain>
    </source>
</reference>
<sequence length="171" mass="17836">MKKVMMSLAIGMLSLPASADILGLSVGAHAGAARLEYDGNSDYGYEYGVDASYRLTSIFSVNAGLAIGSGEVDSDLTSAKNDIDYTSVPITLQADIPLLVGSVYAKAGGNYYDVDRKLAGVKQSDDGWGFAGGAGFVLGIIPLLDVSLGYEYRDMGDVDNNAILLSVGFSL</sequence>
<protein>
    <recommendedName>
        <fullName evidence="3">Outer membrane protein beta-barrel domain-containing protein</fullName>
    </recommendedName>
</protein>
<dbReference type="Pfam" id="PF13505">
    <property type="entry name" value="OMP_b-brl"/>
    <property type="match status" value="1"/>
</dbReference>
<dbReference type="InterPro" id="IPR027385">
    <property type="entry name" value="Beta-barrel_OMP"/>
</dbReference>
<dbReference type="InterPro" id="IPR011250">
    <property type="entry name" value="OMP/PagP_B-barrel"/>
</dbReference>
<evidence type="ECO:0000256" key="2">
    <source>
        <dbReference type="SAM" id="SignalP"/>
    </source>
</evidence>
<dbReference type="Gene3D" id="2.40.160.20">
    <property type="match status" value="1"/>
</dbReference>
<name>A0A066RL32_9GAMM</name>
<dbReference type="OrthoDB" id="5823352at2"/>